<feature type="domain" description="NADP-dependent oxidoreductase" evidence="1">
    <location>
        <begin position="16"/>
        <end position="308"/>
    </location>
</feature>
<dbReference type="InterPro" id="IPR023210">
    <property type="entry name" value="NADP_OxRdtase_dom"/>
</dbReference>
<gene>
    <name evidence="2" type="ORF">FC50_GL001276</name>
</gene>
<dbReference type="InterPro" id="IPR020471">
    <property type="entry name" value="AKR"/>
</dbReference>
<evidence type="ECO:0000313" key="2">
    <source>
        <dbReference type="EMBL" id="KRL85878.1"/>
    </source>
</evidence>
<dbReference type="AlphaFoldDB" id="A0A0R1TXG2"/>
<dbReference type="PANTHER" id="PTHR43364">
    <property type="entry name" value="NADH-SPECIFIC METHYLGLYOXAL REDUCTASE-RELATED"/>
    <property type="match status" value="1"/>
</dbReference>
<keyword evidence="3" id="KW-1185">Reference proteome</keyword>
<comment type="caution">
    <text evidence="2">The sequence shown here is derived from an EMBL/GenBank/DDBJ whole genome shotgun (WGS) entry which is preliminary data.</text>
</comment>
<organism evidence="2 3">
    <name type="scientific">Lacticaseibacillus pantheris DSM 15945 = JCM 12539 = NBRC 106106</name>
    <dbReference type="NCBI Taxonomy" id="1423783"/>
    <lineage>
        <taxon>Bacteria</taxon>
        <taxon>Bacillati</taxon>
        <taxon>Bacillota</taxon>
        <taxon>Bacilli</taxon>
        <taxon>Lactobacillales</taxon>
        <taxon>Lactobacillaceae</taxon>
        <taxon>Lacticaseibacillus</taxon>
    </lineage>
</organism>
<protein>
    <submittedName>
        <fullName evidence="2">Oxidoreductase</fullName>
    </submittedName>
</protein>
<dbReference type="PANTHER" id="PTHR43364:SF1">
    <property type="entry name" value="OXIDOREDUCTASE YDHF"/>
    <property type="match status" value="1"/>
</dbReference>
<dbReference type="OrthoDB" id="9773828at2"/>
<dbReference type="InterPro" id="IPR036812">
    <property type="entry name" value="NAD(P)_OxRdtase_dom_sf"/>
</dbReference>
<evidence type="ECO:0000313" key="3">
    <source>
        <dbReference type="Proteomes" id="UP000051922"/>
    </source>
</evidence>
<name>A0A0R1TXG2_9LACO</name>
<sequence length="318" mass="34807">MHKVQLGNSNYRASAVALGIMRMNALTAPEAATVLDTIKDVGINYIDSADIYGGGDSERVLGKALKRAGANRNDFFIQSKTGIVPSKGDSPLGEAPYGGRYDFSKHHILEAVDGILERLQVDYLDALLLHRPDALMDVDKVAAAFDELLASGKVRHFGVSNFNPGQVELLQSAVNQRLLVNQLQFGVMHTGPVDFGIHTNMTDEASVDHDGGVIEYSRLHRMTIQTWSPFQYGQIQGTFINNPAFPEVNRVLGIVAEKYGVSKNAIAAAWILRHPAHMQVIIGTMNPDHIRDSAAGADVSLTRQEWYDIYFAAGHDLP</sequence>
<reference evidence="2 3" key="1">
    <citation type="journal article" date="2015" name="Genome Announc.">
        <title>Expanding the biotechnology potential of lactobacilli through comparative genomics of 213 strains and associated genera.</title>
        <authorList>
            <person name="Sun Z."/>
            <person name="Harris H.M."/>
            <person name="McCann A."/>
            <person name="Guo C."/>
            <person name="Argimon S."/>
            <person name="Zhang W."/>
            <person name="Yang X."/>
            <person name="Jeffery I.B."/>
            <person name="Cooney J.C."/>
            <person name="Kagawa T.F."/>
            <person name="Liu W."/>
            <person name="Song Y."/>
            <person name="Salvetti E."/>
            <person name="Wrobel A."/>
            <person name="Rasinkangas P."/>
            <person name="Parkhill J."/>
            <person name="Rea M.C."/>
            <person name="O'Sullivan O."/>
            <person name="Ritari J."/>
            <person name="Douillard F.P."/>
            <person name="Paul Ross R."/>
            <person name="Yang R."/>
            <person name="Briner A.E."/>
            <person name="Felis G.E."/>
            <person name="de Vos W.M."/>
            <person name="Barrangou R."/>
            <person name="Klaenhammer T.R."/>
            <person name="Caufield P.W."/>
            <person name="Cui Y."/>
            <person name="Zhang H."/>
            <person name="O'Toole P.W."/>
        </authorList>
    </citation>
    <scope>NUCLEOTIDE SEQUENCE [LARGE SCALE GENOMIC DNA]</scope>
    <source>
        <strain evidence="2 3">DSM 15945</strain>
    </source>
</reference>
<dbReference type="PATRIC" id="fig|1423783.4.peg.1317"/>
<dbReference type="STRING" id="1423783.FC50_GL001276"/>
<evidence type="ECO:0000259" key="1">
    <source>
        <dbReference type="Pfam" id="PF00248"/>
    </source>
</evidence>
<dbReference type="Proteomes" id="UP000051922">
    <property type="component" value="Unassembled WGS sequence"/>
</dbReference>
<dbReference type="RefSeq" id="WP_056956744.1">
    <property type="nucleotide sequence ID" value="NZ_AZFJ01000049.1"/>
</dbReference>
<dbReference type="EMBL" id="AZFJ01000049">
    <property type="protein sequence ID" value="KRL85878.1"/>
    <property type="molecule type" value="Genomic_DNA"/>
</dbReference>
<accession>A0A0R1TXG2</accession>
<dbReference type="GO" id="GO:0005829">
    <property type="term" value="C:cytosol"/>
    <property type="evidence" value="ECO:0007669"/>
    <property type="project" value="TreeGrafter"/>
</dbReference>
<dbReference type="InterPro" id="IPR050523">
    <property type="entry name" value="AKR_Detox_Biosynth"/>
</dbReference>
<dbReference type="CDD" id="cd19092">
    <property type="entry name" value="AKR_BsYcsN_EcYdhF-like"/>
    <property type="match status" value="1"/>
</dbReference>
<dbReference type="PRINTS" id="PR00069">
    <property type="entry name" value="ALDKETRDTASE"/>
</dbReference>
<dbReference type="Gene3D" id="3.20.20.100">
    <property type="entry name" value="NADP-dependent oxidoreductase domain"/>
    <property type="match status" value="1"/>
</dbReference>
<proteinExistence type="predicted"/>
<dbReference type="SUPFAM" id="SSF51430">
    <property type="entry name" value="NAD(P)-linked oxidoreductase"/>
    <property type="match status" value="1"/>
</dbReference>
<dbReference type="Pfam" id="PF00248">
    <property type="entry name" value="Aldo_ket_red"/>
    <property type="match status" value="1"/>
</dbReference>
<dbReference type="GO" id="GO:0016491">
    <property type="term" value="F:oxidoreductase activity"/>
    <property type="evidence" value="ECO:0007669"/>
    <property type="project" value="InterPro"/>
</dbReference>